<comment type="similarity">
    <text evidence="5">Belongs to the UreE family.</text>
</comment>
<evidence type="ECO:0000256" key="5">
    <source>
        <dbReference type="HAMAP-Rule" id="MF_00822"/>
    </source>
</evidence>
<dbReference type="GO" id="GO:0005737">
    <property type="term" value="C:cytoplasm"/>
    <property type="evidence" value="ECO:0007669"/>
    <property type="project" value="UniProtKB-SubCell"/>
</dbReference>
<organism evidence="7 8">
    <name type="scientific">Thiohalorhabdus denitrificans</name>
    <dbReference type="NCBI Taxonomy" id="381306"/>
    <lineage>
        <taxon>Bacteria</taxon>
        <taxon>Pseudomonadati</taxon>
        <taxon>Pseudomonadota</taxon>
        <taxon>Gammaproteobacteria</taxon>
        <taxon>Thiohalorhabdales</taxon>
        <taxon>Thiohalorhabdaceae</taxon>
        <taxon>Thiohalorhabdus</taxon>
    </lineage>
</organism>
<keyword evidence="8" id="KW-1185">Reference proteome</keyword>
<dbReference type="PIRSF" id="PIRSF036402">
    <property type="entry name" value="Ureas_acces_UreE"/>
    <property type="match status" value="1"/>
</dbReference>
<dbReference type="Pfam" id="PF02814">
    <property type="entry name" value="UreE_N"/>
    <property type="match status" value="1"/>
</dbReference>
<comment type="function">
    <text evidence="5">Involved in urease metallocenter assembly. Binds nickel. Probably functions as a nickel donor during metallocenter assembly.</text>
</comment>
<dbReference type="SMART" id="SM00988">
    <property type="entry name" value="UreE_N"/>
    <property type="match status" value="1"/>
</dbReference>
<protein>
    <recommendedName>
        <fullName evidence="5">Urease accessory protein UreE</fullName>
    </recommendedName>
</protein>
<dbReference type="STRING" id="381306.AN478_07165"/>
<dbReference type="RefSeq" id="WP_054965938.1">
    <property type="nucleotide sequence ID" value="NZ_FMUN01000003.1"/>
</dbReference>
<proteinExistence type="inferred from homology"/>
<dbReference type="GO" id="GO:0051082">
    <property type="term" value="F:unfolded protein binding"/>
    <property type="evidence" value="ECO:0007669"/>
    <property type="project" value="UniProtKB-UniRule"/>
</dbReference>
<dbReference type="GO" id="GO:0065003">
    <property type="term" value="P:protein-containing complex assembly"/>
    <property type="evidence" value="ECO:0007669"/>
    <property type="project" value="InterPro"/>
</dbReference>
<dbReference type="Pfam" id="PF05194">
    <property type="entry name" value="UreE_C"/>
    <property type="match status" value="1"/>
</dbReference>
<dbReference type="EMBL" id="FMUN01000003">
    <property type="protein sequence ID" value="SCY09964.1"/>
    <property type="molecule type" value="Genomic_DNA"/>
</dbReference>
<accession>A0A0P9CAC5</accession>
<evidence type="ECO:0000256" key="4">
    <source>
        <dbReference type="ARBA" id="ARBA00023186"/>
    </source>
</evidence>
<evidence type="ECO:0000256" key="3">
    <source>
        <dbReference type="ARBA" id="ARBA00022596"/>
    </source>
</evidence>
<dbReference type="Gene3D" id="2.60.260.20">
    <property type="entry name" value="Urease metallochaperone UreE, N-terminal domain"/>
    <property type="match status" value="1"/>
</dbReference>
<reference evidence="8" key="1">
    <citation type="submission" date="2016-10" db="EMBL/GenBank/DDBJ databases">
        <authorList>
            <person name="Varghese N."/>
        </authorList>
    </citation>
    <scope>NUCLEOTIDE SEQUENCE [LARGE SCALE GENOMIC DNA]</scope>
    <source>
        <strain evidence="8">HL 19</strain>
    </source>
</reference>
<dbReference type="PATRIC" id="fig|381306.5.peg.67"/>
<evidence type="ECO:0000259" key="6">
    <source>
        <dbReference type="SMART" id="SM00988"/>
    </source>
</evidence>
<dbReference type="Gene3D" id="3.30.70.790">
    <property type="entry name" value="UreE, C-terminal domain"/>
    <property type="match status" value="1"/>
</dbReference>
<evidence type="ECO:0000313" key="8">
    <source>
        <dbReference type="Proteomes" id="UP000183104"/>
    </source>
</evidence>
<dbReference type="GO" id="GO:0016151">
    <property type="term" value="F:nickel cation binding"/>
    <property type="evidence" value="ECO:0007669"/>
    <property type="project" value="UniProtKB-UniRule"/>
</dbReference>
<sequence>MQRLIERYTEPTEPQTTLTLPCEVRQRSRARVRLDDGEEAGLFLPRGTFLRGGDRLRAESGLVVEVVAAQEPVTTAYAPDEPALARACYHLGNRHVPLQVGEFWVRYGQDHVLDGMVAGLGLEPVAEFTVFEPEEGAFAGHNHGHHARREISG</sequence>
<dbReference type="AlphaFoldDB" id="A0A0P9CAC5"/>
<gene>
    <name evidence="5" type="primary">ureE</name>
    <name evidence="7" type="ORF">SAMN05661077_1197</name>
</gene>
<dbReference type="CDD" id="cd00571">
    <property type="entry name" value="UreE"/>
    <property type="match status" value="1"/>
</dbReference>
<keyword evidence="2 5" id="KW-0963">Cytoplasm</keyword>
<feature type="domain" description="UreE urease accessory N-terminal" evidence="6">
    <location>
        <begin position="1"/>
        <end position="64"/>
    </location>
</feature>
<dbReference type="SUPFAM" id="SSF69737">
    <property type="entry name" value="Urease metallochaperone UreE, C-terminal domain"/>
    <property type="match status" value="1"/>
</dbReference>
<dbReference type="GO" id="GO:0006457">
    <property type="term" value="P:protein folding"/>
    <property type="evidence" value="ECO:0007669"/>
    <property type="project" value="InterPro"/>
</dbReference>
<dbReference type="InterPro" id="IPR036118">
    <property type="entry name" value="UreE_N_sf"/>
</dbReference>
<name>A0A0P9CAC5_9GAMM</name>
<dbReference type="InterPro" id="IPR007864">
    <property type="entry name" value="UreE_C_dom"/>
</dbReference>
<dbReference type="GO" id="GO:0019627">
    <property type="term" value="P:urea metabolic process"/>
    <property type="evidence" value="ECO:0007669"/>
    <property type="project" value="InterPro"/>
</dbReference>
<keyword evidence="4 5" id="KW-0143">Chaperone</keyword>
<dbReference type="Proteomes" id="UP000183104">
    <property type="component" value="Unassembled WGS sequence"/>
</dbReference>
<evidence type="ECO:0000256" key="2">
    <source>
        <dbReference type="ARBA" id="ARBA00022490"/>
    </source>
</evidence>
<dbReference type="SUPFAM" id="SSF69287">
    <property type="entry name" value="Urease metallochaperone UreE, N-terminal domain"/>
    <property type="match status" value="1"/>
</dbReference>
<dbReference type="NCBIfam" id="NF009751">
    <property type="entry name" value="PRK13261.1-1"/>
    <property type="match status" value="1"/>
</dbReference>
<keyword evidence="3 5" id="KW-0533">Nickel</keyword>
<dbReference type="HAMAP" id="MF_00822">
    <property type="entry name" value="UreE"/>
    <property type="match status" value="1"/>
</dbReference>
<dbReference type="InterPro" id="IPR004029">
    <property type="entry name" value="UreE_N"/>
</dbReference>
<comment type="subcellular location">
    <subcellularLocation>
        <location evidence="1 5">Cytoplasm</location>
    </subcellularLocation>
</comment>
<evidence type="ECO:0000256" key="1">
    <source>
        <dbReference type="ARBA" id="ARBA00004496"/>
    </source>
</evidence>
<dbReference type="InterPro" id="IPR012406">
    <property type="entry name" value="UreE"/>
</dbReference>
<evidence type="ECO:0000313" key="7">
    <source>
        <dbReference type="EMBL" id="SCY09964.1"/>
    </source>
</evidence>